<dbReference type="Pfam" id="PF00196">
    <property type="entry name" value="GerE"/>
    <property type="match status" value="1"/>
</dbReference>
<dbReference type="InterPro" id="IPR000792">
    <property type="entry name" value="Tscrpt_reg_LuxR_C"/>
</dbReference>
<dbReference type="GO" id="GO:0006355">
    <property type="term" value="P:regulation of DNA-templated transcription"/>
    <property type="evidence" value="ECO:0007669"/>
    <property type="project" value="InterPro"/>
</dbReference>
<evidence type="ECO:0000256" key="3">
    <source>
        <dbReference type="ARBA" id="ARBA00023163"/>
    </source>
</evidence>
<protein>
    <submittedName>
        <fullName evidence="5">Helix-turn-helix transcriptional regulator</fullName>
    </submittedName>
</protein>
<gene>
    <name evidence="5" type="ORF">EKO23_15590</name>
</gene>
<dbReference type="InterPro" id="IPR036388">
    <property type="entry name" value="WH-like_DNA-bd_sf"/>
</dbReference>
<dbReference type="EMBL" id="SDKM01000023">
    <property type="protein sequence ID" value="RYP84445.1"/>
    <property type="molecule type" value="Genomic_DNA"/>
</dbReference>
<keyword evidence="3" id="KW-0804">Transcription</keyword>
<dbReference type="PANTHER" id="PTHR44688">
    <property type="entry name" value="DNA-BINDING TRANSCRIPTIONAL ACTIVATOR DEVR_DOSR"/>
    <property type="match status" value="1"/>
</dbReference>
<organism evidence="5 6">
    <name type="scientific">Nocardioides guangzhouensis</name>
    <dbReference type="NCBI Taxonomy" id="2497878"/>
    <lineage>
        <taxon>Bacteria</taxon>
        <taxon>Bacillati</taxon>
        <taxon>Actinomycetota</taxon>
        <taxon>Actinomycetes</taxon>
        <taxon>Propionibacteriales</taxon>
        <taxon>Nocardioidaceae</taxon>
        <taxon>Nocardioides</taxon>
    </lineage>
</organism>
<dbReference type="PRINTS" id="PR00038">
    <property type="entry name" value="HTHLUXR"/>
</dbReference>
<name>A0A4Q4ZAB3_9ACTN</name>
<dbReference type="PROSITE" id="PS50043">
    <property type="entry name" value="HTH_LUXR_2"/>
    <property type="match status" value="1"/>
</dbReference>
<feature type="domain" description="HTH luxR-type" evidence="4">
    <location>
        <begin position="905"/>
        <end position="970"/>
    </location>
</feature>
<dbReference type="Proteomes" id="UP000295198">
    <property type="component" value="Unassembled WGS sequence"/>
</dbReference>
<evidence type="ECO:0000313" key="5">
    <source>
        <dbReference type="EMBL" id="RYP84445.1"/>
    </source>
</evidence>
<dbReference type="InterPro" id="IPR041664">
    <property type="entry name" value="AAA_16"/>
</dbReference>
<dbReference type="Gene3D" id="3.40.50.300">
    <property type="entry name" value="P-loop containing nucleotide triphosphate hydrolases"/>
    <property type="match status" value="1"/>
</dbReference>
<dbReference type="AlphaFoldDB" id="A0A4Q4ZAB3"/>
<dbReference type="InterPro" id="IPR027417">
    <property type="entry name" value="P-loop_NTPase"/>
</dbReference>
<dbReference type="OrthoDB" id="134712at2"/>
<keyword evidence="2" id="KW-0238">DNA-binding</keyword>
<evidence type="ECO:0000313" key="6">
    <source>
        <dbReference type="Proteomes" id="UP000295198"/>
    </source>
</evidence>
<keyword evidence="1" id="KW-0805">Transcription regulation</keyword>
<keyword evidence="6" id="KW-1185">Reference proteome</keyword>
<dbReference type="SMART" id="SM00421">
    <property type="entry name" value="HTH_LUXR"/>
    <property type="match status" value="1"/>
</dbReference>
<comment type="caution">
    <text evidence="5">The sequence shown here is derived from an EMBL/GenBank/DDBJ whole genome shotgun (WGS) entry which is preliminary data.</text>
</comment>
<dbReference type="Gene3D" id="1.10.10.10">
    <property type="entry name" value="Winged helix-like DNA-binding domain superfamily/Winged helix DNA-binding domain"/>
    <property type="match status" value="1"/>
</dbReference>
<proteinExistence type="predicted"/>
<dbReference type="SUPFAM" id="SSF52540">
    <property type="entry name" value="P-loop containing nucleoside triphosphate hydrolases"/>
    <property type="match status" value="1"/>
</dbReference>
<evidence type="ECO:0000259" key="4">
    <source>
        <dbReference type="PROSITE" id="PS50043"/>
    </source>
</evidence>
<dbReference type="InterPro" id="IPR016032">
    <property type="entry name" value="Sig_transdc_resp-reg_C-effctor"/>
</dbReference>
<dbReference type="SUPFAM" id="SSF46894">
    <property type="entry name" value="C-terminal effector domain of the bipartite response regulators"/>
    <property type="match status" value="1"/>
</dbReference>
<evidence type="ECO:0000256" key="1">
    <source>
        <dbReference type="ARBA" id="ARBA00023015"/>
    </source>
</evidence>
<dbReference type="PROSITE" id="PS00622">
    <property type="entry name" value="HTH_LUXR_1"/>
    <property type="match status" value="1"/>
</dbReference>
<evidence type="ECO:0000256" key="2">
    <source>
        <dbReference type="ARBA" id="ARBA00023125"/>
    </source>
</evidence>
<accession>A0A4Q4ZAB3</accession>
<reference evidence="5 6" key="1">
    <citation type="submission" date="2019-01" db="EMBL/GenBank/DDBJ databases">
        <title>Nocardioides guangzhouensis sp. nov., an actinobacterium isolated from soil.</title>
        <authorList>
            <person name="Fu Y."/>
            <person name="Cai Y."/>
            <person name="Lin Z."/>
            <person name="Chen P."/>
        </authorList>
    </citation>
    <scope>NUCLEOTIDE SEQUENCE [LARGE SCALE GENOMIC DNA]</scope>
    <source>
        <strain evidence="5 6">130</strain>
    </source>
</reference>
<dbReference type="PANTHER" id="PTHR44688:SF16">
    <property type="entry name" value="DNA-BINDING TRANSCRIPTIONAL ACTIVATOR DEVR_DOSR"/>
    <property type="match status" value="1"/>
</dbReference>
<dbReference type="CDD" id="cd06170">
    <property type="entry name" value="LuxR_C_like"/>
    <property type="match status" value="1"/>
</dbReference>
<sequence>MAPPSDLRPIDAATASMAIKIGSRRGVIMRELPRIGPACKIRGVTGFFGRTHELELVRAAVAWAPGVRRLTAVLVDGEPGVGKTRLVDEALRNIRVDRVAVSAYEPEMRLPFSLGHDLTRALARSSPAAGQILDPILAPEPGGPPPDWTSVFEAAHRAAGVHDSLVIAIDDFQWSDERSTALMHYLVRGAEADGDPLALVVAGRRSLALGALASSLDRLLGDRLTRVKLGPLDQRSTIALARAVNPALDPRDAAAVADRSGGSPFWTGLLAAARNDEAEVAPIVADRLSAAGTDAAVLLETITVLGRQAAREDLIAIRGWPEDRLTAAAAELMAAGLLLEEGGAFRIVHDLVRAAVDTQLPDERRREIQSRVATRLENIAGDNVTLLLRASEARNRAGLDHLALTLRILRSPMRRLVGIVGLRSIVSLIDSVPAGASQELELQAELASLAAELGQHGLAMERWARIADRQVTPSDRARAWLGASESAQQLERTEDARTHLERARRAGSDDPILHLELQATDAAITRWRENRPQEAGQLTIAALESARALAAAIRSEETLEPRLQSAYERTLVLACVDAMQANDPEAILPLTDEMARISAGAGIEAWLQASLRRGSALTLLARFAEAEDQLGPAWLEARRASLPGIALDIGAWLAHTRYDAGRLIEAQEVADECEALAERIGEFSRPALGARMWRLVSTISAGDHQAGLAGLRAMCEDERDPHHRIPLHLAIARWRSRLDGAASADEVHERIARGRHDMEDARCARCSLDFIRAATESLARVGYVDEAVRWFEEADLSPPRGDLQEWDHLRARSALAAAGRGDRALLQDAIDEADKLGMGIESIWARTSLALVKAGEGDTSGAEMILRDAAAIAEASGATTERGHVDQLLRQLGIRTWRRGARAKTTGDLSVLSDREREVANLIAGGASNPDVASALFLSRKTVERHVSSILSKLEVKNRAQLAAKVAAGDGAS</sequence>
<dbReference type="GO" id="GO:0003677">
    <property type="term" value="F:DNA binding"/>
    <property type="evidence" value="ECO:0007669"/>
    <property type="project" value="UniProtKB-KW"/>
</dbReference>
<dbReference type="Pfam" id="PF13191">
    <property type="entry name" value="AAA_16"/>
    <property type="match status" value="1"/>
</dbReference>